<sequence>MADNTSSLRLRIFDGTRQLFSKQTSFLVSIVDGQQEQQIREFYTTNDMTFEGLPFYDNLFDNYTVLVSADGYQQAGYVPVKLSNQYEKTLDIMLIANDPGFSFVNARWPEALAAYPFLGGDVSDATGAARYDDLLDKTEKSLACLLNLGEAMSQIALSQGTPLDYIKEVRWDAPYAPAQDRFFGWCDVRLIDQVKVAAAAGKFAVENAPGLFHPGATSSWKQIQFGEANVQLTFHENDTKMIDGVSCVMIEPDIDYYRDPAAHVILEVVPNALTHSLTEPAQVYVLRWIAGQTAGIPEFAPLYTIT</sequence>
<reference evidence="1" key="2">
    <citation type="journal article" date="2024" name="Environ. Microbiol.">
        <title>Genome analysis and description of Tunturibacter gen. nov. expands the diversity of Terriglobia in tundra soils.</title>
        <authorList>
            <person name="Messyasz A."/>
            <person name="Mannisto M.K."/>
            <person name="Kerkhof L.J."/>
            <person name="Haggblom M.M."/>
        </authorList>
    </citation>
    <scope>NUCLEOTIDE SEQUENCE</scope>
    <source>
        <strain evidence="1">X5P6</strain>
    </source>
</reference>
<proteinExistence type="predicted"/>
<dbReference type="KEGG" id="tpsc:RBB77_01080"/>
<gene>
    <name evidence="1" type="ORF">RBB77_01080</name>
</gene>
<name>A0AAU7ZR98_9BACT</name>
<accession>A0AAU7ZR98</accession>
<dbReference type="EMBL" id="CP132942">
    <property type="protein sequence ID" value="XCB33503.1"/>
    <property type="molecule type" value="Genomic_DNA"/>
</dbReference>
<dbReference type="AlphaFoldDB" id="A0AAU7ZR98"/>
<evidence type="ECO:0000313" key="1">
    <source>
        <dbReference type="EMBL" id="XCB33503.1"/>
    </source>
</evidence>
<reference evidence="1" key="1">
    <citation type="submission" date="2023-08" db="EMBL/GenBank/DDBJ databases">
        <authorList>
            <person name="Messyasz A."/>
            <person name="Mannisto M.K."/>
            <person name="Kerkhof L.J."/>
            <person name="Haggblom M."/>
        </authorList>
    </citation>
    <scope>NUCLEOTIDE SEQUENCE</scope>
    <source>
        <strain evidence="1">X5P6</strain>
    </source>
</reference>
<organism evidence="1">
    <name type="scientific">Tunturiibacter psychrotolerans</name>
    <dbReference type="NCBI Taxonomy" id="3069686"/>
    <lineage>
        <taxon>Bacteria</taxon>
        <taxon>Pseudomonadati</taxon>
        <taxon>Acidobacteriota</taxon>
        <taxon>Terriglobia</taxon>
        <taxon>Terriglobales</taxon>
        <taxon>Acidobacteriaceae</taxon>
        <taxon>Tunturiibacter</taxon>
    </lineage>
</organism>
<dbReference type="RefSeq" id="WP_353064341.1">
    <property type="nucleotide sequence ID" value="NZ_CP132942.1"/>
</dbReference>
<protein>
    <submittedName>
        <fullName evidence="1">Uncharacterized protein</fullName>
    </submittedName>
</protein>